<evidence type="ECO:0000256" key="1">
    <source>
        <dbReference type="ARBA" id="ARBA00009437"/>
    </source>
</evidence>
<dbReference type="RefSeq" id="WP_290359917.1">
    <property type="nucleotide sequence ID" value="NZ_JAUHHC010000004.1"/>
</dbReference>
<dbReference type="InterPro" id="IPR005119">
    <property type="entry name" value="LysR_subst-bd"/>
</dbReference>
<dbReference type="Pfam" id="PF03466">
    <property type="entry name" value="LysR_substrate"/>
    <property type="match status" value="1"/>
</dbReference>
<dbReference type="SUPFAM" id="SSF53850">
    <property type="entry name" value="Periplasmic binding protein-like II"/>
    <property type="match status" value="1"/>
</dbReference>
<keyword evidence="4" id="KW-0804">Transcription</keyword>
<proteinExistence type="inferred from homology"/>
<dbReference type="PANTHER" id="PTHR30537:SF72">
    <property type="entry name" value="LYSR FAMILY TRANSCRIPTIONAL REGULATOR"/>
    <property type="match status" value="1"/>
</dbReference>
<dbReference type="SUPFAM" id="SSF46785">
    <property type="entry name" value="Winged helix' DNA-binding domain"/>
    <property type="match status" value="1"/>
</dbReference>
<name>A0ABT8DTH2_9BURK</name>
<sequence length="305" mass="32727">MEALNLLDSFIQSAETGGFSAAARRLGLTPAAVSKNVARLESRLGLRLFQRSTRRLTLTAGGAQFLRQVSGPYASLQEAFAAAAPDEARPSGVLKLSLGSAFGRGFVLPLLGDFMRRYPAVVPDWQFDNRPADLIGGGFDAAIGGGIELPQGVVARELVRTRIVAVASPGFMAGRPLPRHPGELAALDAIVRRSSSSGRVRAWTLRHAKTGEEAAADGRTRLVLDDPEAMALAAAQDLGVALLPRHFAARLLDEGRLLPLLPDWAADIGAVSLYYPNKKLLPPRTRVFVDYLVAAFRDPALRARF</sequence>
<dbReference type="PRINTS" id="PR00039">
    <property type="entry name" value="HTHLYSR"/>
</dbReference>
<dbReference type="InterPro" id="IPR036388">
    <property type="entry name" value="WH-like_DNA-bd_sf"/>
</dbReference>
<evidence type="ECO:0000256" key="2">
    <source>
        <dbReference type="ARBA" id="ARBA00023015"/>
    </source>
</evidence>
<evidence type="ECO:0000259" key="5">
    <source>
        <dbReference type="PROSITE" id="PS50931"/>
    </source>
</evidence>
<feature type="domain" description="HTH lysR-type" evidence="5">
    <location>
        <begin position="1"/>
        <end position="59"/>
    </location>
</feature>
<dbReference type="Gene3D" id="1.10.10.10">
    <property type="entry name" value="Winged helix-like DNA-binding domain superfamily/Winged helix DNA-binding domain"/>
    <property type="match status" value="1"/>
</dbReference>
<protein>
    <submittedName>
        <fullName evidence="6">LysR family transcriptional regulator</fullName>
    </submittedName>
</protein>
<dbReference type="CDD" id="cd08422">
    <property type="entry name" value="PBP2_CrgA_like"/>
    <property type="match status" value="1"/>
</dbReference>
<organism evidence="6 7">
    <name type="scientific">Roseateles violae</name>
    <dbReference type="NCBI Taxonomy" id="3058042"/>
    <lineage>
        <taxon>Bacteria</taxon>
        <taxon>Pseudomonadati</taxon>
        <taxon>Pseudomonadota</taxon>
        <taxon>Betaproteobacteria</taxon>
        <taxon>Burkholderiales</taxon>
        <taxon>Sphaerotilaceae</taxon>
        <taxon>Roseateles</taxon>
    </lineage>
</organism>
<gene>
    <name evidence="6" type="ORF">QWJ38_14985</name>
</gene>
<dbReference type="Gene3D" id="3.40.190.290">
    <property type="match status" value="1"/>
</dbReference>
<accession>A0ABT8DTH2</accession>
<dbReference type="EMBL" id="JAUHHC010000004">
    <property type="protein sequence ID" value="MDN3921597.1"/>
    <property type="molecule type" value="Genomic_DNA"/>
</dbReference>
<dbReference type="InterPro" id="IPR036390">
    <property type="entry name" value="WH_DNA-bd_sf"/>
</dbReference>
<dbReference type="InterPro" id="IPR000847">
    <property type="entry name" value="LysR_HTH_N"/>
</dbReference>
<evidence type="ECO:0000313" key="6">
    <source>
        <dbReference type="EMBL" id="MDN3921597.1"/>
    </source>
</evidence>
<dbReference type="Pfam" id="PF00126">
    <property type="entry name" value="HTH_1"/>
    <property type="match status" value="1"/>
</dbReference>
<comment type="similarity">
    <text evidence="1">Belongs to the LysR transcriptional regulatory family.</text>
</comment>
<dbReference type="PROSITE" id="PS50931">
    <property type="entry name" value="HTH_LYSR"/>
    <property type="match status" value="1"/>
</dbReference>
<keyword evidence="7" id="KW-1185">Reference proteome</keyword>
<dbReference type="InterPro" id="IPR058163">
    <property type="entry name" value="LysR-type_TF_proteobact-type"/>
</dbReference>
<evidence type="ECO:0000256" key="4">
    <source>
        <dbReference type="ARBA" id="ARBA00023163"/>
    </source>
</evidence>
<dbReference type="PANTHER" id="PTHR30537">
    <property type="entry name" value="HTH-TYPE TRANSCRIPTIONAL REGULATOR"/>
    <property type="match status" value="1"/>
</dbReference>
<evidence type="ECO:0000256" key="3">
    <source>
        <dbReference type="ARBA" id="ARBA00023125"/>
    </source>
</evidence>
<evidence type="ECO:0000313" key="7">
    <source>
        <dbReference type="Proteomes" id="UP001228044"/>
    </source>
</evidence>
<keyword evidence="3" id="KW-0238">DNA-binding</keyword>
<comment type="caution">
    <text evidence="6">The sequence shown here is derived from an EMBL/GenBank/DDBJ whole genome shotgun (WGS) entry which is preliminary data.</text>
</comment>
<reference evidence="6 7" key="1">
    <citation type="submission" date="2023-06" db="EMBL/GenBank/DDBJ databases">
        <title>Pelomonas sp. PFR6 16S ribosomal RNA gene Genome sequencing and assembly.</title>
        <authorList>
            <person name="Woo H."/>
        </authorList>
    </citation>
    <scope>NUCLEOTIDE SEQUENCE [LARGE SCALE GENOMIC DNA]</scope>
    <source>
        <strain evidence="6 7">PFR6</strain>
    </source>
</reference>
<dbReference type="Proteomes" id="UP001228044">
    <property type="component" value="Unassembled WGS sequence"/>
</dbReference>
<keyword evidence="2" id="KW-0805">Transcription regulation</keyword>